<protein>
    <submittedName>
        <fullName evidence="2">Uncharacterized protein</fullName>
    </submittedName>
</protein>
<sequence length="58" mass="6366">MPASFFFILLYSLFTPSTGRFFQLCGLLKSFRTSSPSVCVDVVSKPNGQNRTSGDLSL</sequence>
<proteinExistence type="predicted"/>
<name>A0A2C6KX40_9APIC</name>
<dbReference type="RefSeq" id="XP_067923337.1">
    <property type="nucleotide sequence ID" value="XM_068064686.1"/>
</dbReference>
<evidence type="ECO:0000313" key="2">
    <source>
        <dbReference type="EMBL" id="PHJ21657.1"/>
    </source>
</evidence>
<feature type="chain" id="PRO_5012112504" evidence="1">
    <location>
        <begin position="20"/>
        <end position="58"/>
    </location>
</feature>
<dbReference type="Proteomes" id="UP000221165">
    <property type="component" value="Unassembled WGS sequence"/>
</dbReference>
<organism evidence="2 3">
    <name type="scientific">Cystoisospora suis</name>
    <dbReference type="NCBI Taxonomy" id="483139"/>
    <lineage>
        <taxon>Eukaryota</taxon>
        <taxon>Sar</taxon>
        <taxon>Alveolata</taxon>
        <taxon>Apicomplexa</taxon>
        <taxon>Conoidasida</taxon>
        <taxon>Coccidia</taxon>
        <taxon>Eucoccidiorida</taxon>
        <taxon>Eimeriorina</taxon>
        <taxon>Sarcocystidae</taxon>
        <taxon>Cystoisospora</taxon>
    </lineage>
</organism>
<gene>
    <name evidence="2" type="ORF">CSUI_004495</name>
</gene>
<feature type="signal peptide" evidence="1">
    <location>
        <begin position="1"/>
        <end position="19"/>
    </location>
</feature>
<keyword evidence="3" id="KW-1185">Reference proteome</keyword>
<reference evidence="2 3" key="1">
    <citation type="journal article" date="2017" name="Int. J. Parasitol.">
        <title>The genome of the protozoan parasite Cystoisospora suis and a reverse vaccinology approach to identify vaccine candidates.</title>
        <authorList>
            <person name="Palmieri N."/>
            <person name="Shrestha A."/>
            <person name="Ruttkowski B."/>
            <person name="Beck T."/>
            <person name="Vogl C."/>
            <person name="Tomley F."/>
            <person name="Blake D.P."/>
            <person name="Joachim A."/>
        </authorList>
    </citation>
    <scope>NUCLEOTIDE SEQUENCE [LARGE SCALE GENOMIC DNA]</scope>
    <source>
        <strain evidence="2 3">Wien I</strain>
    </source>
</reference>
<dbReference type="VEuPathDB" id="ToxoDB:CSUI_004495"/>
<comment type="caution">
    <text evidence="2">The sequence shown here is derived from an EMBL/GenBank/DDBJ whole genome shotgun (WGS) entry which is preliminary data.</text>
</comment>
<dbReference type="GeneID" id="94427897"/>
<keyword evidence="1" id="KW-0732">Signal</keyword>
<dbReference type="EMBL" id="MIGC01002113">
    <property type="protein sequence ID" value="PHJ21657.1"/>
    <property type="molecule type" value="Genomic_DNA"/>
</dbReference>
<evidence type="ECO:0000313" key="3">
    <source>
        <dbReference type="Proteomes" id="UP000221165"/>
    </source>
</evidence>
<dbReference type="AlphaFoldDB" id="A0A2C6KX40"/>
<evidence type="ECO:0000256" key="1">
    <source>
        <dbReference type="SAM" id="SignalP"/>
    </source>
</evidence>
<accession>A0A2C6KX40</accession>